<evidence type="ECO:0000313" key="2">
    <source>
        <dbReference type="Proteomes" id="UP000240429"/>
    </source>
</evidence>
<name>A0A2P8Q5T4_9ACTN</name>
<proteinExistence type="predicted"/>
<dbReference type="Proteomes" id="UP000240429">
    <property type="component" value="Unassembled WGS sequence"/>
</dbReference>
<sequence>MHQVADVLIDKISQLGSNPNPNDIDPIADEVLKSTGSQVPTGDEVEVTVTGKEERVIVLTGLEVFVQTKKELTGHTMEFPMGCGAGVPPRLFDVNLDERKPNFTLRKSTDPEEKSIDFPYKVSSGEPEVLLLVSQSHEYVEWKARLLWVADGKEGHTDITNKGESFVTFPGGAWSDLPADYKFSPFDLKLTTGRDE</sequence>
<comment type="caution">
    <text evidence="1">The sequence shown here is derived from an EMBL/GenBank/DDBJ whole genome shotgun (WGS) entry which is preliminary data.</text>
</comment>
<evidence type="ECO:0000313" key="1">
    <source>
        <dbReference type="EMBL" id="PSM41612.1"/>
    </source>
</evidence>
<reference evidence="1 2" key="1">
    <citation type="submission" date="2018-03" db="EMBL/GenBank/DDBJ databases">
        <title>Streptomyces dioscori sp. nov., a novel endophytic actinobacterium isolated from bulbil of Dioscorea bulbifera L.</title>
        <authorList>
            <person name="Zhikuan W."/>
        </authorList>
    </citation>
    <scope>NUCLEOTIDE SEQUENCE [LARGE SCALE GENOMIC DNA]</scope>
    <source>
        <strain evidence="1 2">A217</strain>
    </source>
</reference>
<protein>
    <submittedName>
        <fullName evidence="1">Uncharacterized protein</fullName>
    </submittedName>
</protein>
<gene>
    <name evidence="1" type="ORF">C6Y14_20245</name>
</gene>
<accession>A0A2P8Q5T4</accession>
<keyword evidence="2" id="KW-1185">Reference proteome</keyword>
<dbReference type="AlphaFoldDB" id="A0A2P8Q5T4"/>
<dbReference type="EMBL" id="PYBJ01000013">
    <property type="protein sequence ID" value="PSM41612.1"/>
    <property type="molecule type" value="Genomic_DNA"/>
</dbReference>
<organism evidence="1 2">
    <name type="scientific">Streptomyces dioscori</name>
    <dbReference type="NCBI Taxonomy" id="2109333"/>
    <lineage>
        <taxon>Bacteria</taxon>
        <taxon>Bacillati</taxon>
        <taxon>Actinomycetota</taxon>
        <taxon>Actinomycetes</taxon>
        <taxon>Kitasatosporales</taxon>
        <taxon>Streptomycetaceae</taxon>
        <taxon>Streptomyces</taxon>
        <taxon>Streptomyces aurantiacus group</taxon>
    </lineage>
</organism>